<evidence type="ECO:0000313" key="1">
    <source>
        <dbReference type="EMBL" id="CAM9537736.1"/>
    </source>
</evidence>
<dbReference type="Proteomes" id="UP001162501">
    <property type="component" value="Chromosome 12"/>
</dbReference>
<reference evidence="1" key="1">
    <citation type="submission" date="2023-05" db="EMBL/GenBank/DDBJ databases">
        <authorList>
            <consortium name="ELIXIR-Norway"/>
        </authorList>
    </citation>
    <scope>NUCLEOTIDE SEQUENCE</scope>
</reference>
<dbReference type="EMBL" id="OX596096">
    <property type="protein sequence ID" value="CAM9537736.1"/>
    <property type="molecule type" value="Genomic_DNA"/>
</dbReference>
<sequence>MIPAGSGVECQHLPLTRLNCRTHIPAPAQGRVMEEVPRDCSEAVTQALQTQDKWLLPPGMPTLRCPLALSGPPKLPPQRWRPPLTQPLGGWGPAHPNGKHLK</sequence>
<accession>A0AC59YAT6</accession>
<evidence type="ECO:0000313" key="2">
    <source>
        <dbReference type="Proteomes" id="UP001162501"/>
    </source>
</evidence>
<proteinExistence type="predicted"/>
<name>A0AC59YAT6_RANTA</name>
<organism evidence="1 2">
    <name type="scientific">Rangifer tarandus platyrhynchus</name>
    <name type="common">Svalbard reindeer</name>
    <dbReference type="NCBI Taxonomy" id="3082113"/>
    <lineage>
        <taxon>Eukaryota</taxon>
        <taxon>Metazoa</taxon>
        <taxon>Chordata</taxon>
        <taxon>Craniata</taxon>
        <taxon>Vertebrata</taxon>
        <taxon>Euteleostomi</taxon>
        <taxon>Mammalia</taxon>
        <taxon>Eutheria</taxon>
        <taxon>Laurasiatheria</taxon>
        <taxon>Artiodactyla</taxon>
        <taxon>Ruminantia</taxon>
        <taxon>Pecora</taxon>
        <taxon>Cervidae</taxon>
        <taxon>Odocoileinae</taxon>
        <taxon>Rangifer</taxon>
    </lineage>
</organism>
<reference evidence="1" key="2">
    <citation type="submission" date="2025-03" db="EMBL/GenBank/DDBJ databases">
        <authorList>
            <consortium name="ELIXIR-Norway"/>
            <consortium name="Elixir Norway"/>
        </authorList>
    </citation>
    <scope>NUCLEOTIDE SEQUENCE</scope>
</reference>
<protein>
    <submittedName>
        <fullName evidence="1">Uncharacterized protein</fullName>
    </submittedName>
</protein>
<gene>
    <name evidence="1" type="ORF">MRATA1EN22A_LOCUS3917</name>
</gene>